<keyword evidence="3" id="KW-0804">Transcription</keyword>
<comment type="caution">
    <text evidence="7">The sequence shown here is derived from an EMBL/GenBank/DDBJ whole genome shotgun (WGS) entry which is preliminary data.</text>
</comment>
<evidence type="ECO:0000256" key="5">
    <source>
        <dbReference type="SAM" id="MobiDB-lite"/>
    </source>
</evidence>
<protein>
    <submittedName>
        <fullName evidence="7">TetR/AcrR family transcriptional regulator</fullName>
    </submittedName>
</protein>
<name>A0A3M2M952_9ACTN</name>
<dbReference type="InterPro" id="IPR009057">
    <property type="entry name" value="Homeodomain-like_sf"/>
</dbReference>
<keyword evidence="2 4" id="KW-0238">DNA-binding</keyword>
<feature type="region of interest" description="Disordered" evidence="5">
    <location>
        <begin position="98"/>
        <end position="123"/>
    </location>
</feature>
<dbReference type="Proteomes" id="UP000278673">
    <property type="component" value="Unassembled WGS sequence"/>
</dbReference>
<reference evidence="7 8" key="1">
    <citation type="submission" date="2018-10" db="EMBL/GenBank/DDBJ databases">
        <title>Isolation, diversity and antifungal activity of actinobacteria from wheat.</title>
        <authorList>
            <person name="Han C."/>
        </authorList>
    </citation>
    <scope>NUCLEOTIDE SEQUENCE [LARGE SCALE GENOMIC DNA]</scope>
    <source>
        <strain evidence="7 8">NEAU-YY642</strain>
    </source>
</reference>
<evidence type="ECO:0000256" key="1">
    <source>
        <dbReference type="ARBA" id="ARBA00023015"/>
    </source>
</evidence>
<evidence type="ECO:0000313" key="8">
    <source>
        <dbReference type="Proteomes" id="UP000278673"/>
    </source>
</evidence>
<dbReference type="PROSITE" id="PS50977">
    <property type="entry name" value="HTH_TETR_2"/>
    <property type="match status" value="1"/>
</dbReference>
<proteinExistence type="predicted"/>
<gene>
    <name evidence="7" type="ORF">EBN88_01865</name>
</gene>
<keyword evidence="8" id="KW-1185">Reference proteome</keyword>
<dbReference type="AlphaFoldDB" id="A0A3M2M952"/>
<evidence type="ECO:0000256" key="3">
    <source>
        <dbReference type="ARBA" id="ARBA00023163"/>
    </source>
</evidence>
<sequence length="195" mass="20499">MIVAAAVPLLVEHGAAVTTSRIARAAGIGEATVFRVFRDKDEVLAACVNEVVNPDHVLRELAAIPPERPLAERLVEAAEALRAHLSRLVTMLGALTTSGYQPERRGGPGPGGPPGRGTTRESDMTAVRDAIVEAVVELIRPDRERLRLPAERLAAIFVGSLSNQFAPGAANAAVDPEELVSVLLHGAVRSEGSPS</sequence>
<evidence type="ECO:0000313" key="7">
    <source>
        <dbReference type="EMBL" id="RMI46076.1"/>
    </source>
</evidence>
<dbReference type="InterPro" id="IPR001647">
    <property type="entry name" value="HTH_TetR"/>
</dbReference>
<dbReference type="PRINTS" id="PR00455">
    <property type="entry name" value="HTHTETR"/>
</dbReference>
<evidence type="ECO:0000256" key="4">
    <source>
        <dbReference type="PROSITE-ProRule" id="PRU00335"/>
    </source>
</evidence>
<dbReference type="GO" id="GO:0003700">
    <property type="term" value="F:DNA-binding transcription factor activity"/>
    <property type="evidence" value="ECO:0007669"/>
    <property type="project" value="TreeGrafter"/>
</dbReference>
<dbReference type="EMBL" id="RFFJ01000004">
    <property type="protein sequence ID" value="RMI46076.1"/>
    <property type="molecule type" value="Genomic_DNA"/>
</dbReference>
<dbReference type="PANTHER" id="PTHR30055">
    <property type="entry name" value="HTH-TYPE TRANSCRIPTIONAL REGULATOR RUTR"/>
    <property type="match status" value="1"/>
</dbReference>
<feature type="DNA-binding region" description="H-T-H motif" evidence="4">
    <location>
        <begin position="18"/>
        <end position="37"/>
    </location>
</feature>
<accession>A0A3M2M952</accession>
<dbReference type="Gene3D" id="1.10.357.10">
    <property type="entry name" value="Tetracycline Repressor, domain 2"/>
    <property type="match status" value="1"/>
</dbReference>
<evidence type="ECO:0000259" key="6">
    <source>
        <dbReference type="PROSITE" id="PS50977"/>
    </source>
</evidence>
<dbReference type="PANTHER" id="PTHR30055:SF234">
    <property type="entry name" value="HTH-TYPE TRANSCRIPTIONAL REGULATOR BETI"/>
    <property type="match status" value="1"/>
</dbReference>
<evidence type="ECO:0000256" key="2">
    <source>
        <dbReference type="ARBA" id="ARBA00023125"/>
    </source>
</evidence>
<dbReference type="InterPro" id="IPR050109">
    <property type="entry name" value="HTH-type_TetR-like_transc_reg"/>
</dbReference>
<organism evidence="7 8">
    <name type="scientific">Streptomyces triticirhizae</name>
    <dbReference type="NCBI Taxonomy" id="2483353"/>
    <lineage>
        <taxon>Bacteria</taxon>
        <taxon>Bacillati</taxon>
        <taxon>Actinomycetota</taxon>
        <taxon>Actinomycetes</taxon>
        <taxon>Kitasatosporales</taxon>
        <taxon>Streptomycetaceae</taxon>
        <taxon>Streptomyces</taxon>
    </lineage>
</organism>
<dbReference type="Pfam" id="PF00440">
    <property type="entry name" value="TetR_N"/>
    <property type="match status" value="1"/>
</dbReference>
<dbReference type="SUPFAM" id="SSF46689">
    <property type="entry name" value="Homeodomain-like"/>
    <property type="match status" value="1"/>
</dbReference>
<feature type="domain" description="HTH tetR-type" evidence="6">
    <location>
        <begin position="1"/>
        <end position="55"/>
    </location>
</feature>
<dbReference type="GO" id="GO:0000976">
    <property type="term" value="F:transcription cis-regulatory region binding"/>
    <property type="evidence" value="ECO:0007669"/>
    <property type="project" value="TreeGrafter"/>
</dbReference>
<keyword evidence="1" id="KW-0805">Transcription regulation</keyword>